<dbReference type="Pfam" id="PF00060">
    <property type="entry name" value="Lig_chan"/>
    <property type="match status" value="1"/>
</dbReference>
<feature type="domain" description="Ionotropic glutamate receptor L-glutamate and glycine-binding" evidence="17">
    <location>
        <begin position="24"/>
        <end position="85"/>
    </location>
</feature>
<feature type="domain" description="Ionotropic glutamate receptor C-terminal" evidence="16">
    <location>
        <begin position="14"/>
        <end position="386"/>
    </location>
</feature>
<dbReference type="InterPro" id="IPR015683">
    <property type="entry name" value="Ionotropic_Glu_rcpt"/>
</dbReference>
<reference evidence="19" key="1">
    <citation type="submission" date="2025-08" db="UniProtKB">
        <authorList>
            <consortium name="RefSeq"/>
        </authorList>
    </citation>
    <scope>IDENTIFICATION</scope>
</reference>
<evidence type="ECO:0000256" key="7">
    <source>
        <dbReference type="ARBA" id="ARBA00023136"/>
    </source>
</evidence>
<keyword evidence="10" id="KW-1071">Ligand-gated ion channel</keyword>
<evidence type="ECO:0000256" key="8">
    <source>
        <dbReference type="ARBA" id="ARBA00023170"/>
    </source>
</evidence>
<dbReference type="InterPro" id="IPR019594">
    <property type="entry name" value="Glu/Gly-bd"/>
</dbReference>
<keyword evidence="5 15" id="KW-1133">Transmembrane helix</keyword>
<dbReference type="GeneID" id="106064032"/>
<evidence type="ECO:0000256" key="10">
    <source>
        <dbReference type="ARBA" id="ARBA00023286"/>
    </source>
</evidence>
<keyword evidence="9" id="KW-0325">Glycoprotein</keyword>
<dbReference type="InterPro" id="IPR001508">
    <property type="entry name" value="Iono_Glu_rcpt_met"/>
</dbReference>
<keyword evidence="14" id="KW-1015">Disulfide bond</keyword>
<dbReference type="AlphaFoldDB" id="A0A9W3A906"/>
<dbReference type="OMA" id="AEVWVMI"/>
<evidence type="ECO:0000256" key="13">
    <source>
        <dbReference type="PIRSR" id="PIRSR601508-2"/>
    </source>
</evidence>
<feature type="transmembrane region" description="Helical" evidence="15">
    <location>
        <begin position="214"/>
        <end position="237"/>
    </location>
</feature>
<dbReference type="GO" id="GO:0005886">
    <property type="term" value="C:plasma membrane"/>
    <property type="evidence" value="ECO:0007669"/>
    <property type="project" value="UniProtKB-SubCell"/>
</dbReference>
<sequence length="561" mass="63277">MTTKNSTMSAIFPNYEVVVKEEAPFVIVDKDSEGKLLFSGISIDFLKKVAEKAQFSYNIKITNHEDYGYQKESDNWNGLLSEISNKNADLAVGPIPVPLRQDISDIEFSKPYMSSGINLLIKYPPDTVRGIGLMLEPFATEVWVMICLAFIVVSLALFLIGRFSPYEWAKVVKEKDVRLVRTSFGLKNSFLFTASTLGWQGYKEAPRSLSGRILMCIWFMFTVFVIVAYTACLSAILTSRSESVPQQLPFADYEDIVDNKDVKIGAMKYHHVYQVLKHGKVSHNNIFSKLFMYIDDSQEWIKHNKEGVQRVKDSGGKYVLLMETVKADYVAATNCDVIPYGETLSTFGYSFAGQKKSPLMERVTLAILDLNEDMYIQELIAKYIHKKQVCPAYDKTKLVPQKRSGSPTHNHVTSSMDMRDMAIPFLFLFLGVLCAGGALGAEHYYKHRLANKNADNKGKKLLNTDSSICKAPKVSPPPPPIYKAKVNNKLQESNQEKSLNYGETVKLGSDQECEEENDGNQFEIIALEDKIESDKPDEIQVQIEEVPSQKEIKVETLNEMA</sequence>
<dbReference type="RefSeq" id="XP_055883746.1">
    <property type="nucleotide sequence ID" value="XM_056027771.1"/>
</dbReference>
<dbReference type="PANTHER" id="PTHR18966">
    <property type="entry name" value="IONOTROPIC GLUTAMATE RECEPTOR"/>
    <property type="match status" value="1"/>
</dbReference>
<dbReference type="SUPFAM" id="SSF53850">
    <property type="entry name" value="Periplasmic binding protein-like II"/>
    <property type="match status" value="1"/>
</dbReference>
<evidence type="ECO:0000256" key="6">
    <source>
        <dbReference type="ARBA" id="ARBA00023065"/>
    </source>
</evidence>
<feature type="binding site" evidence="12">
    <location>
        <position position="323"/>
    </location>
    <ligand>
        <name>L-glutamate</name>
        <dbReference type="ChEBI" id="CHEBI:29985"/>
    </ligand>
</feature>
<feature type="disulfide bond" evidence="14">
    <location>
        <begin position="335"/>
        <end position="390"/>
    </location>
</feature>
<dbReference type="SMART" id="SM00079">
    <property type="entry name" value="PBPe"/>
    <property type="match status" value="1"/>
</dbReference>
<dbReference type="Gene3D" id="1.10.287.70">
    <property type="match status" value="1"/>
</dbReference>
<keyword evidence="7 15" id="KW-0472">Membrane</keyword>
<evidence type="ECO:0000256" key="9">
    <source>
        <dbReference type="ARBA" id="ARBA00023180"/>
    </source>
</evidence>
<dbReference type="PRINTS" id="PR00177">
    <property type="entry name" value="NMDARECEPTOR"/>
</dbReference>
<evidence type="ECO:0000256" key="12">
    <source>
        <dbReference type="PIRSR" id="PIRSR601508-1"/>
    </source>
</evidence>
<evidence type="ECO:0000256" key="1">
    <source>
        <dbReference type="ARBA" id="ARBA00004651"/>
    </source>
</evidence>
<comment type="subcellular location">
    <subcellularLocation>
        <location evidence="1">Cell membrane</location>
        <topology evidence="1">Multi-pass membrane protein</topology>
    </subcellularLocation>
</comment>
<keyword evidence="11" id="KW-0407">Ion channel</keyword>
<dbReference type="GO" id="GO:0015276">
    <property type="term" value="F:ligand-gated monoatomic ion channel activity"/>
    <property type="evidence" value="ECO:0007669"/>
    <property type="project" value="InterPro"/>
</dbReference>
<dbReference type="OrthoDB" id="5984008at2759"/>
<keyword evidence="8 19" id="KW-0675">Receptor</keyword>
<evidence type="ECO:0000256" key="11">
    <source>
        <dbReference type="ARBA" id="ARBA00023303"/>
    </source>
</evidence>
<keyword evidence="18" id="KW-1185">Reference proteome</keyword>
<dbReference type="SMART" id="SM00918">
    <property type="entry name" value="Lig_chan-Glu_bd"/>
    <property type="match status" value="1"/>
</dbReference>
<feature type="site" description="Interaction with the cone snail toxin Con-ikot-ikot" evidence="13">
    <location>
        <position position="277"/>
    </location>
</feature>
<dbReference type="InterPro" id="IPR001320">
    <property type="entry name" value="Iontro_rcpt_C"/>
</dbReference>
<evidence type="ECO:0000313" key="18">
    <source>
        <dbReference type="Proteomes" id="UP001165740"/>
    </source>
</evidence>
<feature type="binding site" evidence="12">
    <location>
        <position position="94"/>
    </location>
    <ligand>
        <name>L-glutamate</name>
        <dbReference type="ChEBI" id="CHEBI:29985"/>
    </ligand>
</feature>
<dbReference type="Proteomes" id="UP001165740">
    <property type="component" value="Chromosome 4"/>
</dbReference>
<evidence type="ECO:0000259" key="16">
    <source>
        <dbReference type="SMART" id="SM00079"/>
    </source>
</evidence>
<keyword evidence="2" id="KW-0813">Transport</keyword>
<keyword evidence="4 15" id="KW-0812">Transmembrane</keyword>
<protein>
    <submittedName>
        <fullName evidence="19">Probable glutamate receptor isoform X1</fullName>
    </submittedName>
</protein>
<evidence type="ECO:0000259" key="17">
    <source>
        <dbReference type="SMART" id="SM00918"/>
    </source>
</evidence>
<dbReference type="Gene3D" id="3.40.190.10">
    <property type="entry name" value="Periplasmic binding protein-like II"/>
    <property type="match status" value="1"/>
</dbReference>
<keyword evidence="6" id="KW-0406">Ion transport</keyword>
<dbReference type="GO" id="GO:0038023">
    <property type="term" value="F:signaling receptor activity"/>
    <property type="evidence" value="ECO:0007669"/>
    <property type="project" value="InterPro"/>
</dbReference>
<feature type="transmembrane region" description="Helical" evidence="15">
    <location>
        <begin position="421"/>
        <end position="441"/>
    </location>
</feature>
<evidence type="ECO:0000313" key="19">
    <source>
        <dbReference type="RefSeq" id="XP_055883746.1"/>
    </source>
</evidence>
<feature type="transmembrane region" description="Helical" evidence="15">
    <location>
        <begin position="142"/>
        <end position="164"/>
    </location>
</feature>
<name>A0A9W3A906_BIOGL</name>
<proteinExistence type="predicted"/>
<dbReference type="Pfam" id="PF10613">
    <property type="entry name" value="Lig_chan-Glu_bd"/>
    <property type="match status" value="1"/>
</dbReference>
<evidence type="ECO:0000256" key="14">
    <source>
        <dbReference type="PIRSR" id="PIRSR601508-3"/>
    </source>
</evidence>
<keyword evidence="3" id="KW-1003">Cell membrane</keyword>
<evidence type="ECO:0000256" key="2">
    <source>
        <dbReference type="ARBA" id="ARBA00022448"/>
    </source>
</evidence>
<organism evidence="18 19">
    <name type="scientific">Biomphalaria glabrata</name>
    <name type="common">Bloodfluke planorb</name>
    <name type="synonym">Freshwater snail</name>
    <dbReference type="NCBI Taxonomy" id="6526"/>
    <lineage>
        <taxon>Eukaryota</taxon>
        <taxon>Metazoa</taxon>
        <taxon>Spiralia</taxon>
        <taxon>Lophotrochozoa</taxon>
        <taxon>Mollusca</taxon>
        <taxon>Gastropoda</taxon>
        <taxon>Heterobranchia</taxon>
        <taxon>Euthyneura</taxon>
        <taxon>Panpulmonata</taxon>
        <taxon>Hygrophila</taxon>
        <taxon>Lymnaeoidea</taxon>
        <taxon>Planorbidae</taxon>
        <taxon>Biomphalaria</taxon>
    </lineage>
</organism>
<accession>A0A9W3A906</accession>
<evidence type="ECO:0000256" key="15">
    <source>
        <dbReference type="SAM" id="Phobius"/>
    </source>
</evidence>
<evidence type="ECO:0000256" key="5">
    <source>
        <dbReference type="ARBA" id="ARBA00022989"/>
    </source>
</evidence>
<gene>
    <name evidence="19" type="primary">LOC106064032</name>
</gene>
<feature type="transmembrane region" description="Helical" evidence="15">
    <location>
        <begin position="184"/>
        <end position="202"/>
    </location>
</feature>
<evidence type="ECO:0000256" key="3">
    <source>
        <dbReference type="ARBA" id="ARBA00022475"/>
    </source>
</evidence>
<evidence type="ECO:0000256" key="4">
    <source>
        <dbReference type="ARBA" id="ARBA00022692"/>
    </source>
</evidence>